<proteinExistence type="predicted"/>
<dbReference type="Proteomes" id="UP000562352">
    <property type="component" value="Unassembled WGS sequence"/>
</dbReference>
<dbReference type="AlphaFoldDB" id="A0A841D4T8"/>
<keyword evidence="3" id="KW-1185">Reference proteome</keyword>
<dbReference type="EMBL" id="JACHJJ010000007">
    <property type="protein sequence ID" value="MBB5963504.1"/>
    <property type="molecule type" value="Genomic_DNA"/>
</dbReference>
<feature type="compositionally biased region" description="Low complexity" evidence="1">
    <location>
        <begin position="89"/>
        <end position="119"/>
    </location>
</feature>
<evidence type="ECO:0000256" key="1">
    <source>
        <dbReference type="SAM" id="MobiDB-lite"/>
    </source>
</evidence>
<dbReference type="RefSeq" id="WP_184941654.1">
    <property type="nucleotide sequence ID" value="NZ_BAAAWZ010000004.1"/>
</dbReference>
<gene>
    <name evidence="2" type="ORF">FHS22_002783</name>
</gene>
<protein>
    <submittedName>
        <fullName evidence="2">Polyhydroxyalkanoate synthesis regulator phasin</fullName>
    </submittedName>
</protein>
<feature type="compositionally biased region" description="Basic and acidic residues" evidence="1">
    <location>
        <begin position="222"/>
        <end position="238"/>
    </location>
</feature>
<comment type="caution">
    <text evidence="2">The sequence shown here is derived from an EMBL/GenBank/DDBJ whole genome shotgun (WGS) entry which is preliminary data.</text>
</comment>
<name>A0A841D4T8_PLAVE</name>
<accession>A0A841D4T8</accession>
<organism evidence="2 3">
    <name type="scientific">Planomonospora venezuelensis</name>
    <dbReference type="NCBI Taxonomy" id="1999"/>
    <lineage>
        <taxon>Bacteria</taxon>
        <taxon>Bacillati</taxon>
        <taxon>Actinomycetota</taxon>
        <taxon>Actinomycetes</taxon>
        <taxon>Streptosporangiales</taxon>
        <taxon>Streptosporangiaceae</taxon>
        <taxon>Planomonospora</taxon>
    </lineage>
</organism>
<evidence type="ECO:0000313" key="3">
    <source>
        <dbReference type="Proteomes" id="UP000562352"/>
    </source>
</evidence>
<evidence type="ECO:0000313" key="2">
    <source>
        <dbReference type="EMBL" id="MBB5963504.1"/>
    </source>
</evidence>
<reference evidence="2 3" key="1">
    <citation type="submission" date="2020-08" db="EMBL/GenBank/DDBJ databases">
        <title>Genomic Encyclopedia of Type Strains, Phase III (KMG-III): the genomes of soil and plant-associated and newly described type strains.</title>
        <authorList>
            <person name="Whitman W."/>
        </authorList>
    </citation>
    <scope>NUCLEOTIDE SEQUENCE [LARGE SCALE GENOMIC DNA]</scope>
    <source>
        <strain evidence="2 3">CECT 3303</strain>
    </source>
</reference>
<sequence>MTTSKATAIVRELLASGENGLSQMSGQVDKLARELVSTGKANRDQLNELVRAEVDRLLGRLDLARAEDLDRLGSRIAELEARLAAVGGRPASQAAAPQTAAPQATAPQATAPQTAASRAVTAETASAIKAVTDEEVPVAKPAKPVKTTGTSSRAPGPAVAGAAAGRTAATRSRTTPKTASGEKATAGRGRAAAVTDPAEKEALETAPVTRARRTAAQSAPAVKEKKPAGKRAGGDPDR</sequence>
<feature type="compositionally biased region" description="Low complexity" evidence="1">
    <location>
        <begin position="151"/>
        <end position="195"/>
    </location>
</feature>
<feature type="region of interest" description="Disordered" evidence="1">
    <location>
        <begin position="89"/>
        <end position="238"/>
    </location>
</feature>